<comment type="catalytic activity">
    <reaction evidence="8 9">
        <text>glycerol + ATP = sn-glycerol 3-phosphate + ADP + H(+)</text>
        <dbReference type="Rhea" id="RHEA:21644"/>
        <dbReference type="ChEBI" id="CHEBI:15378"/>
        <dbReference type="ChEBI" id="CHEBI:17754"/>
        <dbReference type="ChEBI" id="CHEBI:30616"/>
        <dbReference type="ChEBI" id="CHEBI:57597"/>
        <dbReference type="ChEBI" id="CHEBI:456216"/>
        <dbReference type="EC" id="2.7.1.30"/>
    </reaction>
</comment>
<feature type="binding site" evidence="9">
    <location>
        <position position="18"/>
    </location>
    <ligand>
        <name>ATP</name>
        <dbReference type="ChEBI" id="CHEBI:30616"/>
    </ligand>
</feature>
<dbReference type="NCBIfam" id="NF000756">
    <property type="entry name" value="PRK00047.1"/>
    <property type="match status" value="1"/>
</dbReference>
<evidence type="ECO:0000313" key="14">
    <source>
        <dbReference type="Proteomes" id="UP000258927"/>
    </source>
</evidence>
<evidence type="ECO:0000256" key="10">
    <source>
        <dbReference type="RuleBase" id="RU003733"/>
    </source>
</evidence>
<keyword evidence="4 9" id="KW-0547">Nucleotide-binding</keyword>
<keyword evidence="14" id="KW-1185">Reference proteome</keyword>
<feature type="binding site" evidence="9">
    <location>
        <position position="86"/>
    </location>
    <ligand>
        <name>sn-glycerol 3-phosphate</name>
        <dbReference type="ChEBI" id="CHEBI:57597"/>
    </ligand>
</feature>
<dbReference type="EC" id="2.7.1.30" evidence="9"/>
<dbReference type="InterPro" id="IPR000577">
    <property type="entry name" value="Carb_kinase_FGGY"/>
</dbReference>
<dbReference type="GO" id="GO:0005524">
    <property type="term" value="F:ATP binding"/>
    <property type="evidence" value="ECO:0007669"/>
    <property type="project" value="UniProtKB-UniRule"/>
</dbReference>
<dbReference type="AlphaFoldDB" id="A0A2R4MAP0"/>
<feature type="binding site" evidence="9">
    <location>
        <position position="16"/>
    </location>
    <ligand>
        <name>ADP</name>
        <dbReference type="ChEBI" id="CHEBI:456216"/>
    </ligand>
</feature>
<evidence type="ECO:0000256" key="6">
    <source>
        <dbReference type="ARBA" id="ARBA00022798"/>
    </source>
</evidence>
<gene>
    <name evidence="9" type="primary">glpK</name>
    <name evidence="13" type="ORF">MXMO3_00487</name>
</gene>
<feature type="domain" description="Carbohydrate kinase FGGY N-terminal" evidence="11">
    <location>
        <begin position="8"/>
        <end position="254"/>
    </location>
</feature>
<evidence type="ECO:0000256" key="2">
    <source>
        <dbReference type="ARBA" id="ARBA00009156"/>
    </source>
</evidence>
<dbReference type="Pfam" id="PF02782">
    <property type="entry name" value="FGGY_C"/>
    <property type="match status" value="1"/>
</dbReference>
<evidence type="ECO:0000256" key="3">
    <source>
        <dbReference type="ARBA" id="ARBA00022679"/>
    </source>
</evidence>
<dbReference type="InterPro" id="IPR018485">
    <property type="entry name" value="FGGY_C"/>
</dbReference>
<feature type="binding site" evidence="9">
    <location>
        <position position="316"/>
    </location>
    <ligand>
        <name>ATP</name>
        <dbReference type="ChEBI" id="CHEBI:30616"/>
    </ligand>
</feature>
<dbReference type="PANTHER" id="PTHR10196:SF78">
    <property type="entry name" value="GLYCEROL KINASE"/>
    <property type="match status" value="1"/>
</dbReference>
<feature type="binding site" evidence="9">
    <location>
        <position position="20"/>
    </location>
    <ligand>
        <name>ADP</name>
        <dbReference type="ChEBI" id="CHEBI:456216"/>
    </ligand>
</feature>
<evidence type="ECO:0000313" key="13">
    <source>
        <dbReference type="EMBL" id="AVX03033.1"/>
    </source>
</evidence>
<dbReference type="InterPro" id="IPR005999">
    <property type="entry name" value="Glycerol_kin"/>
</dbReference>
<dbReference type="PIRSF" id="PIRSF000538">
    <property type="entry name" value="GlpK"/>
    <property type="match status" value="1"/>
</dbReference>
<dbReference type="InterPro" id="IPR018484">
    <property type="entry name" value="FGGY_N"/>
</dbReference>
<dbReference type="HAMAP" id="MF_00186">
    <property type="entry name" value="Glycerol_kin"/>
    <property type="match status" value="1"/>
</dbReference>
<keyword evidence="6 9" id="KW-0319">Glycerol metabolism</keyword>
<feature type="binding site" evidence="9">
    <location>
        <position position="16"/>
    </location>
    <ligand>
        <name>ATP</name>
        <dbReference type="ChEBI" id="CHEBI:30616"/>
    </ligand>
</feature>
<feature type="binding site" evidence="9">
    <location>
        <position position="247"/>
    </location>
    <ligand>
        <name>sn-glycerol 3-phosphate</name>
        <dbReference type="ChEBI" id="CHEBI:57597"/>
    </ligand>
</feature>
<feature type="binding site" evidence="9">
    <location>
        <position position="17"/>
    </location>
    <ligand>
        <name>ATP</name>
        <dbReference type="ChEBI" id="CHEBI:30616"/>
    </ligand>
</feature>
<keyword evidence="3 9" id="KW-0808">Transferase</keyword>
<dbReference type="PROSITE" id="PS00445">
    <property type="entry name" value="FGGY_KINASES_2"/>
    <property type="match status" value="1"/>
</dbReference>
<dbReference type="Pfam" id="PF00370">
    <property type="entry name" value="FGGY_N"/>
    <property type="match status" value="1"/>
</dbReference>
<dbReference type="Gene3D" id="3.30.420.40">
    <property type="match status" value="2"/>
</dbReference>
<evidence type="ECO:0000256" key="8">
    <source>
        <dbReference type="ARBA" id="ARBA00052101"/>
    </source>
</evidence>
<dbReference type="GO" id="GO:0019563">
    <property type="term" value="P:glycerol catabolic process"/>
    <property type="evidence" value="ECO:0007669"/>
    <property type="project" value="UniProtKB-UniRule"/>
</dbReference>
<feature type="binding site" evidence="9">
    <location>
        <position position="16"/>
    </location>
    <ligand>
        <name>sn-glycerol 3-phosphate</name>
        <dbReference type="ChEBI" id="CHEBI:57597"/>
    </ligand>
</feature>
<dbReference type="GO" id="GO:0004370">
    <property type="term" value="F:glycerol kinase activity"/>
    <property type="evidence" value="ECO:0007669"/>
    <property type="project" value="UniProtKB-UniRule"/>
</dbReference>
<comment type="pathway">
    <text evidence="1 9">Polyol metabolism; glycerol degradation via glycerol kinase pathway; sn-glycerol 3-phosphate from glycerol: step 1/1.</text>
</comment>
<dbReference type="KEGG" id="mmyr:MXMO3_00487"/>
<protein>
    <recommendedName>
        <fullName evidence="9">Glycerol kinase</fullName>
        <ecNumber evidence="9">2.7.1.30</ecNumber>
    </recommendedName>
    <alternativeName>
        <fullName evidence="9">ATP:glycerol 3-phosphotransferase</fullName>
    </alternativeName>
    <alternativeName>
        <fullName evidence="9">Glycerokinase</fullName>
        <shortName evidence="9">GK</shortName>
    </alternativeName>
</protein>
<evidence type="ECO:0000259" key="12">
    <source>
        <dbReference type="Pfam" id="PF02782"/>
    </source>
</evidence>
<feature type="binding site" evidence="9">
    <location>
        <position position="87"/>
    </location>
    <ligand>
        <name>glycerol</name>
        <dbReference type="ChEBI" id="CHEBI:17754"/>
    </ligand>
</feature>
<dbReference type="FunFam" id="3.30.420.40:FF:000008">
    <property type="entry name" value="Glycerol kinase"/>
    <property type="match status" value="1"/>
</dbReference>
<feature type="binding site" evidence="9">
    <location>
        <position position="269"/>
    </location>
    <ligand>
        <name>ATP</name>
        <dbReference type="ChEBI" id="CHEBI:30616"/>
    </ligand>
</feature>
<name>A0A2R4MAP0_9HYPH</name>
<accession>A0A2R4MAP0</accession>
<comment type="function">
    <text evidence="9">Key enzyme in the regulation of glycerol uptake and metabolism. Catalyzes the phosphorylation of glycerol to yield sn-glycerol 3-phosphate.</text>
</comment>
<dbReference type="CDD" id="cd07786">
    <property type="entry name" value="FGGY_EcGK_like"/>
    <property type="match status" value="1"/>
</dbReference>
<dbReference type="NCBIfam" id="TIGR01311">
    <property type="entry name" value="glycerol_kin"/>
    <property type="match status" value="1"/>
</dbReference>
<feature type="binding site" evidence="9">
    <location>
        <position position="138"/>
    </location>
    <ligand>
        <name>sn-glycerol 3-phosphate</name>
        <dbReference type="ChEBI" id="CHEBI:57597"/>
    </ligand>
</feature>
<reference evidence="13 14" key="1">
    <citation type="submission" date="2017-05" db="EMBL/GenBank/DDBJ databases">
        <title>Genome Analysis of Maritalea myrionectae HL2708#5.</title>
        <authorList>
            <consortium name="Cotde Inc.-PKNU"/>
            <person name="Jang D."/>
            <person name="Oh H.-M."/>
        </authorList>
    </citation>
    <scope>NUCLEOTIDE SEQUENCE [LARGE SCALE GENOMIC DNA]</scope>
    <source>
        <strain evidence="13 14">HL2708#5</strain>
    </source>
</reference>
<evidence type="ECO:0000256" key="7">
    <source>
        <dbReference type="ARBA" id="ARBA00022840"/>
    </source>
</evidence>
<feature type="binding site" evidence="9">
    <location>
        <position position="312"/>
    </location>
    <ligand>
        <name>ADP</name>
        <dbReference type="ChEBI" id="CHEBI:456216"/>
    </ligand>
</feature>
<comment type="caution">
    <text evidence="9">Lacks conserved residue(s) required for the propagation of feature annotation.</text>
</comment>
<keyword evidence="5 9" id="KW-0418">Kinase</keyword>
<feature type="binding site" evidence="9">
    <location>
        <position position="248"/>
    </location>
    <ligand>
        <name>glycerol</name>
        <dbReference type="ChEBI" id="CHEBI:17754"/>
    </ligand>
</feature>
<evidence type="ECO:0000256" key="4">
    <source>
        <dbReference type="ARBA" id="ARBA00022741"/>
    </source>
</evidence>
<sequence length="501" mass="54334">MSIQDKKYLLAIDQGTTSTRAIVYGENLIPIASDQTEFQQFFPQDGWVEHDANEIWQTVVTTIKGALKKANLAADDIAAIGITNQRETITLWDRNSGEPLHKAIVWQDRRTTDYCAELKKAGHEETVTAKTGLLLDPYFSGTKAKWLLDNVEGARDRAAKGELAIGTIDSWLIYKLTGGASHTTDATNASRTLLYNIHKGEWDLDLLDLLDIPAALLPEVRDCAADFGQCDKDLFGAAIPITGVAGDQHAATIGQACFEKGMIKSTYGTGCFAMMNVGDKPLASSNRLLSTLCYQLDGKPTYALEGSIYMAGATVQWLRDGLGIIESAAQVNDLAAKADNTQSVYLVPGFVGLGAPYWDSDARGAIFGLTRNSGPRELARAALESVGYQTRDLITAMNADFGDDVSLLRVDGGMTASNMTMQFLADICQVPVDRPTNLETTAKGAAYLAGLHVGLCPPPQDMMEKWELDQQFTPQQSADWATQKYAGWQDAVARTLSTHSG</sequence>
<dbReference type="InterPro" id="IPR018483">
    <property type="entry name" value="Carb_kinase_FGGY_CS"/>
</dbReference>
<dbReference type="SUPFAM" id="SSF53067">
    <property type="entry name" value="Actin-like ATPase domain"/>
    <property type="match status" value="2"/>
</dbReference>
<evidence type="ECO:0000256" key="1">
    <source>
        <dbReference type="ARBA" id="ARBA00005190"/>
    </source>
</evidence>
<feature type="binding site" evidence="9">
    <location>
        <position position="413"/>
    </location>
    <ligand>
        <name>ATP</name>
        <dbReference type="ChEBI" id="CHEBI:30616"/>
    </ligand>
</feature>
<dbReference type="InterPro" id="IPR043129">
    <property type="entry name" value="ATPase_NBD"/>
</dbReference>
<dbReference type="PANTHER" id="PTHR10196">
    <property type="entry name" value="SUGAR KINASE"/>
    <property type="match status" value="1"/>
</dbReference>
<dbReference type="FunFam" id="3.30.420.40:FF:000007">
    <property type="entry name" value="Glycerol kinase"/>
    <property type="match status" value="1"/>
</dbReference>
<evidence type="ECO:0000259" key="11">
    <source>
        <dbReference type="Pfam" id="PF00370"/>
    </source>
</evidence>
<feature type="binding site" evidence="9">
    <location>
        <position position="138"/>
    </location>
    <ligand>
        <name>glycerol</name>
        <dbReference type="ChEBI" id="CHEBI:17754"/>
    </ligand>
</feature>
<comment type="activity regulation">
    <text evidence="9">Inhibited by fructose 1,6-bisphosphate (FBP).</text>
</comment>
<dbReference type="GO" id="GO:0006072">
    <property type="term" value="P:glycerol-3-phosphate metabolic process"/>
    <property type="evidence" value="ECO:0007669"/>
    <property type="project" value="InterPro"/>
</dbReference>
<evidence type="ECO:0000256" key="5">
    <source>
        <dbReference type="ARBA" id="ARBA00022777"/>
    </source>
</evidence>
<feature type="domain" description="Carbohydrate kinase FGGY C-terminal" evidence="12">
    <location>
        <begin position="265"/>
        <end position="450"/>
    </location>
</feature>
<organism evidence="13 14">
    <name type="scientific">Maritalea myrionectae</name>
    <dbReference type="NCBI Taxonomy" id="454601"/>
    <lineage>
        <taxon>Bacteria</taxon>
        <taxon>Pseudomonadati</taxon>
        <taxon>Pseudomonadota</taxon>
        <taxon>Alphaproteobacteria</taxon>
        <taxon>Hyphomicrobiales</taxon>
        <taxon>Devosiaceae</taxon>
        <taxon>Maritalea</taxon>
    </lineage>
</organism>
<dbReference type="EMBL" id="CP021330">
    <property type="protein sequence ID" value="AVX03033.1"/>
    <property type="molecule type" value="Genomic_DNA"/>
</dbReference>
<keyword evidence="7 9" id="KW-0067">ATP-binding</keyword>
<feature type="binding site" evidence="9">
    <location>
        <position position="247"/>
    </location>
    <ligand>
        <name>glycerol</name>
        <dbReference type="ChEBI" id="CHEBI:17754"/>
    </ligand>
</feature>
<evidence type="ECO:0000256" key="9">
    <source>
        <dbReference type="HAMAP-Rule" id="MF_00186"/>
    </source>
</evidence>
<dbReference type="GO" id="GO:0005829">
    <property type="term" value="C:cytosol"/>
    <property type="evidence" value="ECO:0007669"/>
    <property type="project" value="TreeGrafter"/>
</dbReference>
<feature type="binding site" evidence="9">
    <location>
        <position position="86"/>
    </location>
    <ligand>
        <name>glycerol</name>
        <dbReference type="ChEBI" id="CHEBI:17754"/>
    </ligand>
</feature>
<feature type="binding site" evidence="9">
    <location>
        <position position="413"/>
    </location>
    <ligand>
        <name>ADP</name>
        <dbReference type="ChEBI" id="CHEBI:456216"/>
    </ligand>
</feature>
<feature type="binding site" evidence="9">
    <location>
        <position position="269"/>
    </location>
    <ligand>
        <name>ADP</name>
        <dbReference type="ChEBI" id="CHEBI:456216"/>
    </ligand>
</feature>
<dbReference type="STRING" id="1122213.GCA_000423365_03199"/>
<dbReference type="UniPathway" id="UPA00618">
    <property type="reaction ID" value="UER00672"/>
</dbReference>
<feature type="binding site" evidence="9">
    <location>
        <position position="312"/>
    </location>
    <ligand>
        <name>ATP</name>
        <dbReference type="ChEBI" id="CHEBI:30616"/>
    </ligand>
</feature>
<comment type="similarity">
    <text evidence="2 9 10">Belongs to the FGGY kinase family.</text>
</comment>
<dbReference type="RefSeq" id="WP_117394821.1">
    <property type="nucleotide sequence ID" value="NZ_CP021330.1"/>
</dbReference>
<dbReference type="Proteomes" id="UP000258927">
    <property type="component" value="Chromosome"/>
</dbReference>
<feature type="binding site" evidence="9">
    <location>
        <position position="87"/>
    </location>
    <ligand>
        <name>sn-glycerol 3-phosphate</name>
        <dbReference type="ChEBI" id="CHEBI:57597"/>
    </ligand>
</feature>
<proteinExistence type="inferred from homology"/>